<sequence>MADVGSSRCETNKTVAKNEQKVDACKQVSENAVVKIVNENPSVGVQTLQSTSGSHGTREVPTTGVDGVAENANGRHEDPTAEVDGVAEKINDSREIKISNQTRL</sequence>
<feature type="compositionally biased region" description="Polar residues" evidence="1">
    <location>
        <begin position="45"/>
        <end position="55"/>
    </location>
</feature>
<reference evidence="2" key="1">
    <citation type="journal article" date="2021" name="Nat. Commun.">
        <title>Genomic analyses provide insights into spinach domestication and the genetic basis of agronomic traits.</title>
        <authorList>
            <person name="Cai X."/>
            <person name="Sun X."/>
            <person name="Xu C."/>
            <person name="Sun H."/>
            <person name="Wang X."/>
            <person name="Ge C."/>
            <person name="Zhang Z."/>
            <person name="Wang Q."/>
            <person name="Fei Z."/>
            <person name="Jiao C."/>
            <person name="Wang Q."/>
        </authorList>
    </citation>
    <scope>NUCLEOTIDE SEQUENCE [LARGE SCALE GENOMIC DNA]</scope>
    <source>
        <strain evidence="2">cv. Varoflay</strain>
    </source>
</reference>
<dbReference type="RefSeq" id="XP_056697408.1">
    <property type="nucleotide sequence ID" value="XM_056841430.1"/>
</dbReference>
<dbReference type="GeneID" id="130471363"/>
<evidence type="ECO:0008006" key="4">
    <source>
        <dbReference type="Google" id="ProtNLM"/>
    </source>
</evidence>
<organism evidence="2 3">
    <name type="scientific">Spinacia oleracea</name>
    <name type="common">Spinach</name>
    <dbReference type="NCBI Taxonomy" id="3562"/>
    <lineage>
        <taxon>Eukaryota</taxon>
        <taxon>Viridiplantae</taxon>
        <taxon>Streptophyta</taxon>
        <taxon>Embryophyta</taxon>
        <taxon>Tracheophyta</taxon>
        <taxon>Spermatophyta</taxon>
        <taxon>Magnoliopsida</taxon>
        <taxon>eudicotyledons</taxon>
        <taxon>Gunneridae</taxon>
        <taxon>Pentapetalae</taxon>
        <taxon>Caryophyllales</taxon>
        <taxon>Chenopodiaceae</taxon>
        <taxon>Chenopodioideae</taxon>
        <taxon>Anserineae</taxon>
        <taxon>Spinacia</taxon>
    </lineage>
</organism>
<evidence type="ECO:0000256" key="1">
    <source>
        <dbReference type="SAM" id="MobiDB-lite"/>
    </source>
</evidence>
<evidence type="ECO:0000313" key="2">
    <source>
        <dbReference type="Proteomes" id="UP000813463"/>
    </source>
</evidence>
<dbReference type="Proteomes" id="UP000813463">
    <property type="component" value="Chromosome 4"/>
</dbReference>
<gene>
    <name evidence="3" type="primary">LOC130471363</name>
</gene>
<name>A0ABM3RP84_SPIOL</name>
<protein>
    <recommendedName>
        <fullName evidence="4">SMP domain-containing protein</fullName>
    </recommendedName>
</protein>
<reference evidence="3" key="2">
    <citation type="submission" date="2025-08" db="UniProtKB">
        <authorList>
            <consortium name="RefSeq"/>
        </authorList>
    </citation>
    <scope>IDENTIFICATION</scope>
    <source>
        <tissue evidence="3">Leaf</tissue>
    </source>
</reference>
<proteinExistence type="predicted"/>
<evidence type="ECO:0000313" key="3">
    <source>
        <dbReference type="RefSeq" id="XP_056697408.1"/>
    </source>
</evidence>
<keyword evidence="2" id="KW-1185">Reference proteome</keyword>
<accession>A0ABM3RP84</accession>
<feature type="region of interest" description="Disordered" evidence="1">
    <location>
        <begin position="45"/>
        <end position="85"/>
    </location>
</feature>